<feature type="region of interest" description="Disordered" evidence="1">
    <location>
        <begin position="1"/>
        <end position="30"/>
    </location>
</feature>
<evidence type="ECO:0000313" key="3">
    <source>
        <dbReference type="Proteomes" id="UP000823775"/>
    </source>
</evidence>
<evidence type="ECO:0000256" key="1">
    <source>
        <dbReference type="SAM" id="MobiDB-lite"/>
    </source>
</evidence>
<comment type="caution">
    <text evidence="2">The sequence shown here is derived from an EMBL/GenBank/DDBJ whole genome shotgun (WGS) entry which is preliminary data.</text>
</comment>
<gene>
    <name evidence="2" type="ORF">HAX54_040346</name>
</gene>
<accession>A0ABS8SK33</accession>
<keyword evidence="3" id="KW-1185">Reference proteome</keyword>
<feature type="region of interest" description="Disordered" evidence="1">
    <location>
        <begin position="96"/>
        <end position="127"/>
    </location>
</feature>
<feature type="compositionally biased region" description="Polar residues" evidence="1">
    <location>
        <begin position="1"/>
        <end position="22"/>
    </location>
</feature>
<reference evidence="2 3" key="1">
    <citation type="journal article" date="2021" name="BMC Genomics">
        <title>Datura genome reveals duplications of psychoactive alkaloid biosynthetic genes and high mutation rate following tissue culture.</title>
        <authorList>
            <person name="Rajewski A."/>
            <person name="Carter-House D."/>
            <person name="Stajich J."/>
            <person name="Litt A."/>
        </authorList>
    </citation>
    <scope>NUCLEOTIDE SEQUENCE [LARGE SCALE GENOMIC DNA]</scope>
    <source>
        <strain evidence="2">AR-01</strain>
    </source>
</reference>
<protein>
    <submittedName>
        <fullName evidence="2">Uncharacterized protein</fullName>
    </submittedName>
</protein>
<organism evidence="2 3">
    <name type="scientific">Datura stramonium</name>
    <name type="common">Jimsonweed</name>
    <name type="synonym">Common thornapple</name>
    <dbReference type="NCBI Taxonomy" id="4076"/>
    <lineage>
        <taxon>Eukaryota</taxon>
        <taxon>Viridiplantae</taxon>
        <taxon>Streptophyta</taxon>
        <taxon>Embryophyta</taxon>
        <taxon>Tracheophyta</taxon>
        <taxon>Spermatophyta</taxon>
        <taxon>Magnoliopsida</taxon>
        <taxon>eudicotyledons</taxon>
        <taxon>Gunneridae</taxon>
        <taxon>Pentapetalae</taxon>
        <taxon>asterids</taxon>
        <taxon>lamiids</taxon>
        <taxon>Solanales</taxon>
        <taxon>Solanaceae</taxon>
        <taxon>Solanoideae</taxon>
        <taxon>Datureae</taxon>
        <taxon>Datura</taxon>
    </lineage>
</organism>
<feature type="non-terminal residue" evidence="2">
    <location>
        <position position="1"/>
    </location>
</feature>
<name>A0ABS8SK33_DATST</name>
<proteinExistence type="predicted"/>
<evidence type="ECO:0000313" key="2">
    <source>
        <dbReference type="EMBL" id="MCD7459217.1"/>
    </source>
</evidence>
<dbReference type="Proteomes" id="UP000823775">
    <property type="component" value="Unassembled WGS sequence"/>
</dbReference>
<sequence>RGFNSSNSQGGAYNVQTEQSPRQEFADGQGQEAHVIANITGLYQGHGSNSRGQMMTGEVPSQPGAYLVLYSMIDTTNSFNEYGVEHSNTNLTEQIQGQAPQVSQEPVAQNQAVTQNQERVHSPQTIV</sequence>
<dbReference type="EMBL" id="JACEIK010000569">
    <property type="protein sequence ID" value="MCD7459217.1"/>
    <property type="molecule type" value="Genomic_DNA"/>
</dbReference>